<accession>G2YPR0</accession>
<dbReference type="InParanoid" id="G2YPR0"/>
<dbReference type="AlphaFoldDB" id="G2YPR0"/>
<proteinExistence type="predicted"/>
<protein>
    <submittedName>
        <fullName evidence="1">Uncharacterized protein</fullName>
    </submittedName>
</protein>
<name>G2YPR0_BOTF4</name>
<dbReference type="Proteomes" id="UP000008177">
    <property type="component" value="Unplaced contigs"/>
</dbReference>
<dbReference type="EMBL" id="FQ790347">
    <property type="protein sequence ID" value="CCD53608.1"/>
    <property type="molecule type" value="Genomic_DNA"/>
</dbReference>
<organism evidence="1 2">
    <name type="scientific">Botryotinia fuckeliana (strain T4)</name>
    <name type="common">Noble rot fungus</name>
    <name type="synonym">Botrytis cinerea</name>
    <dbReference type="NCBI Taxonomy" id="999810"/>
    <lineage>
        <taxon>Eukaryota</taxon>
        <taxon>Fungi</taxon>
        <taxon>Dikarya</taxon>
        <taxon>Ascomycota</taxon>
        <taxon>Pezizomycotina</taxon>
        <taxon>Leotiomycetes</taxon>
        <taxon>Helotiales</taxon>
        <taxon>Sclerotiniaceae</taxon>
        <taxon>Botrytis</taxon>
    </lineage>
</organism>
<gene>
    <name evidence="1" type="ORF">BofuT4_P136530.1</name>
</gene>
<sequence>MCRERYEFRVAEENHNEREGSESKVGEKNYCMISRLDVRGVNWPTDGKHGVVSKSIGL</sequence>
<reference evidence="2" key="1">
    <citation type="journal article" date="2011" name="PLoS Genet.">
        <title>Genomic analysis of the necrotrophic fungal pathogens Sclerotinia sclerotiorum and Botrytis cinerea.</title>
        <authorList>
            <person name="Amselem J."/>
            <person name="Cuomo C.A."/>
            <person name="van Kan J.A."/>
            <person name="Viaud M."/>
            <person name="Benito E.P."/>
            <person name="Couloux A."/>
            <person name="Coutinho P.M."/>
            <person name="de Vries R.P."/>
            <person name="Dyer P.S."/>
            <person name="Fillinger S."/>
            <person name="Fournier E."/>
            <person name="Gout L."/>
            <person name="Hahn M."/>
            <person name="Kohn L."/>
            <person name="Lapalu N."/>
            <person name="Plummer K.M."/>
            <person name="Pradier J.M."/>
            <person name="Quevillon E."/>
            <person name="Sharon A."/>
            <person name="Simon A."/>
            <person name="ten Have A."/>
            <person name="Tudzynski B."/>
            <person name="Tudzynski P."/>
            <person name="Wincker P."/>
            <person name="Andrew M."/>
            <person name="Anthouard V."/>
            <person name="Beever R.E."/>
            <person name="Beffa R."/>
            <person name="Benoit I."/>
            <person name="Bouzid O."/>
            <person name="Brault B."/>
            <person name="Chen Z."/>
            <person name="Choquer M."/>
            <person name="Collemare J."/>
            <person name="Cotton P."/>
            <person name="Danchin E.G."/>
            <person name="Da Silva C."/>
            <person name="Gautier A."/>
            <person name="Giraud C."/>
            <person name="Giraud T."/>
            <person name="Gonzalez C."/>
            <person name="Grossetete S."/>
            <person name="Guldener U."/>
            <person name="Henrissat B."/>
            <person name="Howlett B.J."/>
            <person name="Kodira C."/>
            <person name="Kretschmer M."/>
            <person name="Lappartient A."/>
            <person name="Leroch M."/>
            <person name="Levis C."/>
            <person name="Mauceli E."/>
            <person name="Neuveglise C."/>
            <person name="Oeser B."/>
            <person name="Pearson M."/>
            <person name="Poulain J."/>
            <person name="Poussereau N."/>
            <person name="Quesneville H."/>
            <person name="Rascle C."/>
            <person name="Schumacher J."/>
            <person name="Segurens B."/>
            <person name="Sexton A."/>
            <person name="Silva E."/>
            <person name="Sirven C."/>
            <person name="Soanes D.M."/>
            <person name="Talbot N.J."/>
            <person name="Templeton M."/>
            <person name="Yandava C."/>
            <person name="Yarden O."/>
            <person name="Zeng Q."/>
            <person name="Rollins J.A."/>
            <person name="Lebrun M.H."/>
            <person name="Dickman M."/>
        </authorList>
    </citation>
    <scope>NUCLEOTIDE SEQUENCE [LARGE SCALE GENOMIC DNA]</scope>
    <source>
        <strain evidence="2">T4</strain>
    </source>
</reference>
<dbReference type="HOGENOM" id="CLU_2978883_0_0_1"/>
<evidence type="ECO:0000313" key="1">
    <source>
        <dbReference type="EMBL" id="CCD53608.1"/>
    </source>
</evidence>
<evidence type="ECO:0000313" key="2">
    <source>
        <dbReference type="Proteomes" id="UP000008177"/>
    </source>
</evidence>